<reference evidence="1 2" key="1">
    <citation type="journal article" date="2021" name="Hortic Res">
        <title>High-quality reference genome and annotation aids understanding of berry development for evergreen blueberry (Vaccinium darrowii).</title>
        <authorList>
            <person name="Yu J."/>
            <person name="Hulse-Kemp A.M."/>
            <person name="Babiker E."/>
            <person name="Staton M."/>
        </authorList>
    </citation>
    <scope>NUCLEOTIDE SEQUENCE [LARGE SCALE GENOMIC DNA]</scope>
    <source>
        <strain evidence="2">cv. NJ 8807/NJ 8810</strain>
        <tissue evidence="1">Young leaf</tissue>
    </source>
</reference>
<comment type="caution">
    <text evidence="1">The sequence shown here is derived from an EMBL/GenBank/DDBJ whole genome shotgun (WGS) entry which is preliminary data.</text>
</comment>
<name>A0ACB7ZFE3_9ERIC</name>
<sequence length="573" mass="65168">MASFGSLKSAIYDKEARKQQYQAHIRGLNAYDRHKKFVNDYAGFYGNGQPAQEKLPVKTDQDTLREGYRFIRSEEDDLDTSWEQRLVKRYYDKLFKEYCIADMSQYKSGKIGLRWRTEKEVISGKGQFVCGNKHCDEKDGLVNFSYFEAGENKQALVKLVTCERCAEKLLYKKRKEKEQLRKREKEELRKKREKSESGDESDDTASGYGMTKERKRGRRESTSASGCKNDEDENFDEFLEAIKAVRRGAEFKMLAINQIRGFRVLSSLLNPIEVNSGIKPLIVFLIKLKIMPKKSKDEDRKQENEAHIISTSTVYSQPWWRGNGNNVMPSPMEHINSAATMGVIPSQANGDGGDKESHAAAAQQSGLNDHNVREQQHLKHVPSLTPPAMGEHLEPNSQMELVGHSIVLTSYPYSEPHYGGLMAYGAQVHPHLLGLQQTRMPLPLDMEEEPVYVNAKQYHGILRRRQTRAKLELEKKVIKDRKPYLHESRHQHAMRRARGCGGRFLNTKKLDDNDPNSPSEKEPKSGTTVSTQSANSSVSDRWSSNSSRNLNGPMFQGMHNGHNSSNGNMNGHG</sequence>
<organism evidence="1 2">
    <name type="scientific">Vaccinium darrowii</name>
    <dbReference type="NCBI Taxonomy" id="229202"/>
    <lineage>
        <taxon>Eukaryota</taxon>
        <taxon>Viridiplantae</taxon>
        <taxon>Streptophyta</taxon>
        <taxon>Embryophyta</taxon>
        <taxon>Tracheophyta</taxon>
        <taxon>Spermatophyta</taxon>
        <taxon>Magnoliopsida</taxon>
        <taxon>eudicotyledons</taxon>
        <taxon>Gunneridae</taxon>
        <taxon>Pentapetalae</taxon>
        <taxon>asterids</taxon>
        <taxon>Ericales</taxon>
        <taxon>Ericaceae</taxon>
        <taxon>Vaccinioideae</taxon>
        <taxon>Vaccinieae</taxon>
        <taxon>Vaccinium</taxon>
    </lineage>
</organism>
<evidence type="ECO:0000313" key="2">
    <source>
        <dbReference type="Proteomes" id="UP000828048"/>
    </source>
</evidence>
<dbReference type="Proteomes" id="UP000828048">
    <property type="component" value="Chromosome 12"/>
</dbReference>
<protein>
    <submittedName>
        <fullName evidence="1">Uncharacterized protein</fullName>
    </submittedName>
</protein>
<evidence type="ECO:0000313" key="1">
    <source>
        <dbReference type="EMBL" id="KAH7864138.1"/>
    </source>
</evidence>
<accession>A0ACB7ZFE3</accession>
<dbReference type="EMBL" id="CM037162">
    <property type="protein sequence ID" value="KAH7864138.1"/>
    <property type="molecule type" value="Genomic_DNA"/>
</dbReference>
<keyword evidence="2" id="KW-1185">Reference proteome</keyword>
<proteinExistence type="predicted"/>
<gene>
    <name evidence="1" type="ORF">Vadar_026181</name>
</gene>